<keyword evidence="2" id="KW-1185">Reference proteome</keyword>
<sequence length="81" mass="9013">MDYTRMKGTSAIDTYSYPLPASKPDGRLRTRRIHVIDTPGFNNTNRSDIETLAVLASYLGASYANGIQINVIIFLHPITNN</sequence>
<gene>
    <name evidence="1" type="ORF">ASPCAL14100</name>
</gene>
<accession>A0A0U5GEZ0</accession>
<evidence type="ECO:0008006" key="3">
    <source>
        <dbReference type="Google" id="ProtNLM"/>
    </source>
</evidence>
<dbReference type="OrthoDB" id="8954335at2759"/>
<evidence type="ECO:0000313" key="1">
    <source>
        <dbReference type="EMBL" id="CEL10993.1"/>
    </source>
</evidence>
<protein>
    <recommendedName>
        <fullName evidence="3">G domain-containing protein</fullName>
    </recommendedName>
</protein>
<organism evidence="1 2">
    <name type="scientific">Aspergillus calidoustus</name>
    <dbReference type="NCBI Taxonomy" id="454130"/>
    <lineage>
        <taxon>Eukaryota</taxon>
        <taxon>Fungi</taxon>
        <taxon>Dikarya</taxon>
        <taxon>Ascomycota</taxon>
        <taxon>Pezizomycotina</taxon>
        <taxon>Eurotiomycetes</taxon>
        <taxon>Eurotiomycetidae</taxon>
        <taxon>Eurotiales</taxon>
        <taxon>Aspergillaceae</taxon>
        <taxon>Aspergillus</taxon>
        <taxon>Aspergillus subgen. Nidulantes</taxon>
    </lineage>
</organism>
<dbReference type="AlphaFoldDB" id="A0A0U5GEZ0"/>
<evidence type="ECO:0000313" key="2">
    <source>
        <dbReference type="Proteomes" id="UP000054771"/>
    </source>
</evidence>
<dbReference type="Proteomes" id="UP000054771">
    <property type="component" value="Unassembled WGS sequence"/>
</dbReference>
<dbReference type="InterPro" id="IPR027417">
    <property type="entry name" value="P-loop_NTPase"/>
</dbReference>
<proteinExistence type="predicted"/>
<dbReference type="EMBL" id="CDMC01000022">
    <property type="protein sequence ID" value="CEL10993.1"/>
    <property type="molecule type" value="Genomic_DNA"/>
</dbReference>
<name>A0A0U5GEZ0_ASPCI</name>
<reference evidence="2" key="1">
    <citation type="journal article" date="2016" name="Genome Announc.">
        <title>Draft genome sequences of fungus Aspergillus calidoustus.</title>
        <authorList>
            <person name="Horn F."/>
            <person name="Linde J."/>
            <person name="Mattern D.J."/>
            <person name="Walther G."/>
            <person name="Guthke R."/>
            <person name="Scherlach K."/>
            <person name="Martin K."/>
            <person name="Brakhage A.A."/>
            <person name="Petzke L."/>
            <person name="Valiante V."/>
        </authorList>
    </citation>
    <scope>NUCLEOTIDE SEQUENCE [LARGE SCALE GENOMIC DNA]</scope>
    <source>
        <strain evidence="2">SF006504</strain>
    </source>
</reference>
<dbReference type="Gene3D" id="3.40.50.300">
    <property type="entry name" value="P-loop containing nucleotide triphosphate hydrolases"/>
    <property type="match status" value="1"/>
</dbReference>